<reference evidence="1 2" key="1">
    <citation type="submission" date="2020-12" db="EMBL/GenBank/DDBJ databases">
        <title>FDA dAtabase for Regulatory Grade micrObial Sequences (FDA-ARGOS): Supporting development and validation of Infectious Disease Dx tests.</title>
        <authorList>
            <person name="Sproer C."/>
            <person name="Gronow S."/>
            <person name="Severitt S."/>
            <person name="Schroder I."/>
            <person name="Tallon L."/>
            <person name="Sadzewicz L."/>
            <person name="Zhao X."/>
            <person name="Boylan J."/>
            <person name="Ott S."/>
            <person name="Bowen H."/>
            <person name="Vavikolanu K."/>
            <person name="Mehta A."/>
            <person name="Aluvathingal J."/>
            <person name="Nadendla S."/>
            <person name="Lowell S."/>
            <person name="Myers T."/>
            <person name="Yan Y."/>
            <person name="Sichtig H."/>
        </authorList>
    </citation>
    <scope>NUCLEOTIDE SEQUENCE [LARGE SCALE GENOMIC DNA]</scope>
    <source>
        <strain evidence="1 2">FDAARGOS_933</strain>
    </source>
</reference>
<dbReference type="GeneID" id="60785148"/>
<gene>
    <name evidence="1" type="ORF">I6G90_06040</name>
</gene>
<accession>A0A7T2PHR9</accession>
<dbReference type="RefSeq" id="WP_197930263.1">
    <property type="nucleotide sequence ID" value="NZ_CP065745.1"/>
</dbReference>
<organism evidence="1 2">
    <name type="scientific">Aeromonas allosaccharophila</name>
    <dbReference type="NCBI Taxonomy" id="656"/>
    <lineage>
        <taxon>Bacteria</taxon>
        <taxon>Pseudomonadati</taxon>
        <taxon>Pseudomonadota</taxon>
        <taxon>Gammaproteobacteria</taxon>
        <taxon>Aeromonadales</taxon>
        <taxon>Aeromonadaceae</taxon>
        <taxon>Aeromonas</taxon>
    </lineage>
</organism>
<evidence type="ECO:0000313" key="2">
    <source>
        <dbReference type="Proteomes" id="UP000595101"/>
    </source>
</evidence>
<evidence type="ECO:0000313" key="1">
    <source>
        <dbReference type="EMBL" id="QPR55979.1"/>
    </source>
</evidence>
<dbReference type="KEGG" id="aall:I6G90_06040"/>
<sequence length="89" mass="10103">MEDLHKTIKLRCTFCHSEQFAIPYSDYTPPSHSFVVCANCGRENDVTSLLIAAKSKGLSIAQDYVEELVDKMKSDIEKAFKNSKFIKIK</sequence>
<proteinExistence type="predicted"/>
<dbReference type="AlphaFoldDB" id="A0A7T2PHR9"/>
<dbReference type="EMBL" id="CP065745">
    <property type="protein sequence ID" value="QPR55979.1"/>
    <property type="molecule type" value="Genomic_DNA"/>
</dbReference>
<dbReference type="Proteomes" id="UP000595101">
    <property type="component" value="Chromosome"/>
</dbReference>
<name>A0A7T2PHR9_9GAMM</name>
<protein>
    <submittedName>
        <fullName evidence="1">Uncharacterized protein</fullName>
    </submittedName>
</protein>